<reference evidence="1 2" key="1">
    <citation type="submission" date="2019-08" db="EMBL/GenBank/DDBJ databases">
        <title>Ulvibacter marinistellae sp. nov., isolated from a starfish, Patiria pectinifera.</title>
        <authorList>
            <person name="Kawano K."/>
            <person name="Ushijima N."/>
            <person name="Kihara M."/>
            <person name="Itoh H."/>
        </authorList>
    </citation>
    <scope>NUCLEOTIDE SEQUENCE [LARGE SCALE GENOMIC DNA]</scope>
    <source>
        <strain evidence="1 2">KK4</strain>
    </source>
</reference>
<gene>
    <name evidence="1" type="ORF">ULMS_23530</name>
</gene>
<accession>A0A5J4G2K3</accession>
<evidence type="ECO:0008006" key="3">
    <source>
        <dbReference type="Google" id="ProtNLM"/>
    </source>
</evidence>
<dbReference type="AlphaFoldDB" id="A0A5J4G2K3"/>
<dbReference type="InterPro" id="IPR015003">
    <property type="entry name" value="DUF1853"/>
</dbReference>
<keyword evidence="2" id="KW-1185">Reference proteome</keyword>
<evidence type="ECO:0000313" key="2">
    <source>
        <dbReference type="Proteomes" id="UP000326994"/>
    </source>
</evidence>
<comment type="caution">
    <text evidence="1">The sequence shown here is derived from an EMBL/GenBank/DDBJ whole genome shotgun (WGS) entry which is preliminary data.</text>
</comment>
<name>A0A5J4G2K3_9FLAO</name>
<dbReference type="Pfam" id="PF08907">
    <property type="entry name" value="DUF1853"/>
    <property type="match status" value="1"/>
</dbReference>
<dbReference type="RefSeq" id="WP_151894758.1">
    <property type="nucleotide sequence ID" value="NZ_BKCF01000004.1"/>
</dbReference>
<evidence type="ECO:0000313" key="1">
    <source>
        <dbReference type="EMBL" id="GEQ86845.1"/>
    </source>
</evidence>
<organism evidence="1 2">
    <name type="scientific">Patiriisocius marinistellae</name>
    <dbReference type="NCBI Taxonomy" id="2494560"/>
    <lineage>
        <taxon>Bacteria</taxon>
        <taxon>Pseudomonadati</taxon>
        <taxon>Bacteroidota</taxon>
        <taxon>Flavobacteriia</taxon>
        <taxon>Flavobacteriales</taxon>
        <taxon>Flavobacteriaceae</taxon>
        <taxon>Patiriisocius</taxon>
    </lineage>
</organism>
<dbReference type="OrthoDB" id="1466769at2"/>
<dbReference type="Proteomes" id="UP000326994">
    <property type="component" value="Unassembled WGS sequence"/>
</dbReference>
<sequence>MRGSKSSSEMNNIVAHFLNIPVVDLFSKKFPYQPFIFPEEKIDKITSEISGVQLPNIILGKQAEFLFELLLKNSKTIELLAANIQINAKKQTIGELDYLIKNKLSNQIIHIELACKFYLFDESSSTTFEEKWIGPNRKDTLFDKVVKFKKKQFPLLFNPFATPSLEAAKINTEKIFQQYYLTSSFYVPKRFDVQKLPTAYQQCIVGTWVYFEDLIFEDDCKYAMPSKREWLLPSSKIVEWFNPYEIKAKISEEIKNKRAPQVYKKQGAQISKFFVVWWNTQ</sequence>
<proteinExistence type="predicted"/>
<dbReference type="EMBL" id="BKCF01000004">
    <property type="protein sequence ID" value="GEQ86845.1"/>
    <property type="molecule type" value="Genomic_DNA"/>
</dbReference>
<protein>
    <recommendedName>
        <fullName evidence="3">DUF1853 family protein</fullName>
    </recommendedName>
</protein>